<evidence type="ECO:0000313" key="3">
    <source>
        <dbReference type="Proteomes" id="UP000245812"/>
    </source>
</evidence>
<dbReference type="EMBL" id="QGHC01000015">
    <property type="protein sequence ID" value="PWK82722.1"/>
    <property type="molecule type" value="Genomic_DNA"/>
</dbReference>
<dbReference type="Proteomes" id="UP000245812">
    <property type="component" value="Unassembled WGS sequence"/>
</dbReference>
<comment type="caution">
    <text evidence="2">The sequence shown here is derived from an EMBL/GenBank/DDBJ whole genome shotgun (WGS) entry which is preliminary data.</text>
</comment>
<keyword evidence="3" id="KW-1185">Reference proteome</keyword>
<evidence type="ECO:0000256" key="1">
    <source>
        <dbReference type="SAM" id="Phobius"/>
    </source>
</evidence>
<name>A0A316HQP8_9GAMM</name>
<dbReference type="RefSeq" id="WP_139942900.1">
    <property type="nucleotide sequence ID" value="NZ_MSZV01000065.1"/>
</dbReference>
<accession>A0A316HQP8</accession>
<dbReference type="AlphaFoldDB" id="A0A316HQP8"/>
<evidence type="ECO:0000313" key="2">
    <source>
        <dbReference type="EMBL" id="PWK82722.1"/>
    </source>
</evidence>
<keyword evidence="1" id="KW-0812">Transmembrane</keyword>
<sequence length="69" mass="7070">MSRLGALPRTLLLALLGVAGIVGMLLADGVGDAVFFLLAAAPLVAGGWYGWTMRRAGAARTGHAAHGRR</sequence>
<feature type="transmembrane region" description="Helical" evidence="1">
    <location>
        <begin position="33"/>
        <end position="51"/>
    </location>
</feature>
<feature type="transmembrane region" description="Helical" evidence="1">
    <location>
        <begin position="7"/>
        <end position="27"/>
    </location>
</feature>
<organism evidence="2 3">
    <name type="scientific">Fulvimonas soli</name>
    <dbReference type="NCBI Taxonomy" id="155197"/>
    <lineage>
        <taxon>Bacteria</taxon>
        <taxon>Pseudomonadati</taxon>
        <taxon>Pseudomonadota</taxon>
        <taxon>Gammaproteobacteria</taxon>
        <taxon>Lysobacterales</taxon>
        <taxon>Rhodanobacteraceae</taxon>
        <taxon>Fulvimonas</taxon>
    </lineage>
</organism>
<protein>
    <submittedName>
        <fullName evidence="2">Uncharacterized protein</fullName>
    </submittedName>
</protein>
<gene>
    <name evidence="2" type="ORF">C7456_11519</name>
</gene>
<keyword evidence="1" id="KW-0472">Membrane</keyword>
<keyword evidence="1" id="KW-1133">Transmembrane helix</keyword>
<reference evidence="2 3" key="1">
    <citation type="submission" date="2018-05" db="EMBL/GenBank/DDBJ databases">
        <title>Genomic Encyclopedia of Type Strains, Phase IV (KMG-IV): sequencing the most valuable type-strain genomes for metagenomic binning, comparative biology and taxonomic classification.</title>
        <authorList>
            <person name="Goeker M."/>
        </authorList>
    </citation>
    <scope>NUCLEOTIDE SEQUENCE [LARGE SCALE GENOMIC DNA]</scope>
    <source>
        <strain evidence="2 3">DSM 14263</strain>
    </source>
</reference>
<proteinExistence type="predicted"/>